<organism evidence="5 6">
    <name type="scientific">Kineococcus glutinatus</name>
    <dbReference type="NCBI Taxonomy" id="1070872"/>
    <lineage>
        <taxon>Bacteria</taxon>
        <taxon>Bacillati</taxon>
        <taxon>Actinomycetota</taxon>
        <taxon>Actinomycetes</taxon>
        <taxon>Kineosporiales</taxon>
        <taxon>Kineosporiaceae</taxon>
        <taxon>Kineococcus</taxon>
    </lineage>
</organism>
<evidence type="ECO:0000313" key="6">
    <source>
        <dbReference type="Proteomes" id="UP001501195"/>
    </source>
</evidence>
<dbReference type="InterPro" id="IPR029062">
    <property type="entry name" value="Class_I_gatase-like"/>
</dbReference>
<dbReference type="InterPro" id="IPR052158">
    <property type="entry name" value="INH-QAR"/>
</dbReference>
<keyword evidence="1" id="KW-0805">Transcription regulation</keyword>
<dbReference type="Pfam" id="PF12833">
    <property type="entry name" value="HTH_18"/>
    <property type="match status" value="1"/>
</dbReference>
<keyword evidence="2" id="KW-0238">DNA-binding</keyword>
<proteinExistence type="predicted"/>
<dbReference type="PANTHER" id="PTHR43130:SF3">
    <property type="entry name" value="HTH-TYPE TRANSCRIPTIONAL REGULATOR RV1931C"/>
    <property type="match status" value="1"/>
</dbReference>
<dbReference type="InterPro" id="IPR009057">
    <property type="entry name" value="Homeodomain-like_sf"/>
</dbReference>
<dbReference type="Gene3D" id="1.10.10.60">
    <property type="entry name" value="Homeodomain-like"/>
    <property type="match status" value="1"/>
</dbReference>
<evidence type="ECO:0000256" key="3">
    <source>
        <dbReference type="ARBA" id="ARBA00023163"/>
    </source>
</evidence>
<dbReference type="PANTHER" id="PTHR43130">
    <property type="entry name" value="ARAC-FAMILY TRANSCRIPTIONAL REGULATOR"/>
    <property type="match status" value="1"/>
</dbReference>
<protein>
    <submittedName>
        <fullName evidence="5">Helix-turn-helix domain-containing protein</fullName>
    </submittedName>
</protein>
<dbReference type="PROSITE" id="PS01124">
    <property type="entry name" value="HTH_ARAC_FAMILY_2"/>
    <property type="match status" value="1"/>
</dbReference>
<gene>
    <name evidence="5" type="ORF">GCM10023225_18580</name>
</gene>
<dbReference type="Proteomes" id="UP001501195">
    <property type="component" value="Unassembled WGS sequence"/>
</dbReference>
<sequence>MRPTKRPPTSRGRDKHVIALVVLPDTVALEVAVVQQVFGRRMPALAAVTGDVETPYEVVLVGETDRHVLPSGVDPGPLAPLETVITADTVMVPGLEEPLAERSERLCTAIRGARDAGARMVSFCGGAFVLGRAGVLDGRTATTHWLLSAEFTAAFPRARLAAEHLWVDDGEVHTSGGILAATDLALHILALDLGHAYANDFGRVLVSAPHRPGGQSQFVKSSLRTDDAGALDPLLCWMRQNIAEPLTLASLARRAHLSERHLVRRFRAETGMSVFDWITAERVDRAKVLLETTDFPVSQVAAMVGLGSSESLRRNFTRIVGTTAAAYRATFRGPVVRAPAPVRTPVPALA</sequence>
<dbReference type="RefSeq" id="WP_345712207.1">
    <property type="nucleotide sequence ID" value="NZ_BAABIL010000254.1"/>
</dbReference>
<dbReference type="EMBL" id="BAABIL010000254">
    <property type="protein sequence ID" value="GAA4978272.1"/>
    <property type="molecule type" value="Genomic_DNA"/>
</dbReference>
<dbReference type="InterPro" id="IPR018060">
    <property type="entry name" value="HTH_AraC"/>
</dbReference>
<dbReference type="SUPFAM" id="SSF52317">
    <property type="entry name" value="Class I glutamine amidotransferase-like"/>
    <property type="match status" value="1"/>
</dbReference>
<keyword evidence="3" id="KW-0804">Transcription</keyword>
<dbReference type="InterPro" id="IPR002818">
    <property type="entry name" value="DJ-1/PfpI"/>
</dbReference>
<dbReference type="PROSITE" id="PS00041">
    <property type="entry name" value="HTH_ARAC_FAMILY_1"/>
    <property type="match status" value="1"/>
</dbReference>
<reference evidence="6" key="1">
    <citation type="journal article" date="2019" name="Int. J. Syst. Evol. Microbiol.">
        <title>The Global Catalogue of Microorganisms (GCM) 10K type strain sequencing project: providing services to taxonomists for standard genome sequencing and annotation.</title>
        <authorList>
            <consortium name="The Broad Institute Genomics Platform"/>
            <consortium name="The Broad Institute Genome Sequencing Center for Infectious Disease"/>
            <person name="Wu L."/>
            <person name="Ma J."/>
        </authorList>
    </citation>
    <scope>NUCLEOTIDE SEQUENCE [LARGE SCALE GENOMIC DNA]</scope>
    <source>
        <strain evidence="6">JCM 18126</strain>
    </source>
</reference>
<evidence type="ECO:0000256" key="2">
    <source>
        <dbReference type="ARBA" id="ARBA00023125"/>
    </source>
</evidence>
<evidence type="ECO:0000256" key="1">
    <source>
        <dbReference type="ARBA" id="ARBA00023015"/>
    </source>
</evidence>
<name>A0ABP9HTG7_9ACTN</name>
<accession>A0ABP9HTG7</accession>
<evidence type="ECO:0000313" key="5">
    <source>
        <dbReference type="EMBL" id="GAA4978272.1"/>
    </source>
</evidence>
<feature type="domain" description="HTH araC/xylS-type" evidence="4">
    <location>
        <begin position="232"/>
        <end position="330"/>
    </location>
</feature>
<dbReference type="Pfam" id="PF01965">
    <property type="entry name" value="DJ-1_PfpI"/>
    <property type="match status" value="1"/>
</dbReference>
<dbReference type="SUPFAM" id="SSF46689">
    <property type="entry name" value="Homeodomain-like"/>
    <property type="match status" value="2"/>
</dbReference>
<evidence type="ECO:0000259" key="4">
    <source>
        <dbReference type="PROSITE" id="PS01124"/>
    </source>
</evidence>
<comment type="caution">
    <text evidence="5">The sequence shown here is derived from an EMBL/GenBank/DDBJ whole genome shotgun (WGS) entry which is preliminary data.</text>
</comment>
<dbReference type="Gene3D" id="3.40.50.880">
    <property type="match status" value="1"/>
</dbReference>
<dbReference type="InterPro" id="IPR018062">
    <property type="entry name" value="HTH_AraC-typ_CS"/>
</dbReference>
<dbReference type="SMART" id="SM00342">
    <property type="entry name" value="HTH_ARAC"/>
    <property type="match status" value="1"/>
</dbReference>
<keyword evidence="6" id="KW-1185">Reference proteome</keyword>